<dbReference type="SMART" id="SM00176">
    <property type="entry name" value="RAN"/>
    <property type="match status" value="1"/>
</dbReference>
<keyword evidence="6" id="KW-0449">Lipoprotein</keyword>
<dbReference type="GO" id="GO:0000139">
    <property type="term" value="C:Golgi membrane"/>
    <property type="evidence" value="ECO:0007669"/>
    <property type="project" value="UniProtKB-SubCell"/>
</dbReference>
<evidence type="ECO:0000256" key="3">
    <source>
        <dbReference type="ARBA" id="ARBA00022741"/>
    </source>
</evidence>
<evidence type="ECO:0000256" key="8">
    <source>
        <dbReference type="ARBA" id="ARBA00037794"/>
    </source>
</evidence>
<accession>A0A2N9HUE7</accession>
<reference evidence="10" key="1">
    <citation type="submission" date="2018-02" db="EMBL/GenBank/DDBJ databases">
        <authorList>
            <person name="Cohen D.B."/>
            <person name="Kent A.D."/>
        </authorList>
    </citation>
    <scope>NUCLEOTIDE SEQUENCE</scope>
</reference>
<dbReference type="Pfam" id="PF00071">
    <property type="entry name" value="Ras"/>
    <property type="match status" value="1"/>
</dbReference>
<dbReference type="NCBIfam" id="TIGR00231">
    <property type="entry name" value="small_GTP"/>
    <property type="match status" value="1"/>
</dbReference>
<dbReference type="GO" id="GO:0005525">
    <property type="term" value="F:GTP binding"/>
    <property type="evidence" value="ECO:0007669"/>
    <property type="project" value="UniProtKB-KW"/>
</dbReference>
<dbReference type="EMBL" id="OIVN01004079">
    <property type="protein sequence ID" value="SPD15333.1"/>
    <property type="molecule type" value="Genomic_DNA"/>
</dbReference>
<dbReference type="FunFam" id="3.40.50.300:FF:000229">
    <property type="entry name" value="Probable Ras-related protein Rab-6A"/>
    <property type="match status" value="1"/>
</dbReference>
<keyword evidence="5" id="KW-0342">GTP-binding</keyword>
<dbReference type="PROSITE" id="PS51419">
    <property type="entry name" value="RAB"/>
    <property type="match status" value="1"/>
</dbReference>
<evidence type="ECO:0000256" key="6">
    <source>
        <dbReference type="ARBA" id="ARBA00023288"/>
    </source>
</evidence>
<dbReference type="PROSITE" id="PS51420">
    <property type="entry name" value="RHO"/>
    <property type="match status" value="1"/>
</dbReference>
<dbReference type="SMART" id="SM00175">
    <property type="entry name" value="RAB"/>
    <property type="match status" value="1"/>
</dbReference>
<proteinExistence type="inferred from homology"/>
<keyword evidence="3" id="KW-0547">Nucleotide-binding</keyword>
<gene>
    <name evidence="10" type="ORF">FSB_LOCUS43215</name>
</gene>
<evidence type="ECO:0000256" key="5">
    <source>
        <dbReference type="ARBA" id="ARBA00023134"/>
    </source>
</evidence>
<name>A0A2N9HUE7_FAGSY</name>
<sequence>MAPVSALAKYKLVFLGDQSVGKTSIITRFMYDKFDNTYQATIGIDFLSKTMYLEDRTVRLQLWDTAGQERFRSLIPSYIRDSSVAVIVFDVASRQSFLNTSKWIEEVRTERGSDVIIVLVGNKTDLVEKRQVSIEEGEAKARDLNVMFIETSAKAGFNIKALFRKIAAALPGMETLSSTKQEDMVDVNLKSSNASCDAVTTTVRRIIKKKKKAGAEAILWSAQLASDVGPERPTLKAILKLDAIYNGKHREIPCRIHCYITGLRPLLDIHSFWSFKWMSGFANRASHC</sequence>
<evidence type="ECO:0000256" key="2">
    <source>
        <dbReference type="ARBA" id="ARBA00022448"/>
    </source>
</evidence>
<keyword evidence="2" id="KW-0813">Transport</keyword>
<dbReference type="SMART" id="SM00173">
    <property type="entry name" value="RAS"/>
    <property type="match status" value="1"/>
</dbReference>
<dbReference type="AlphaFoldDB" id="A0A2N9HUE7"/>
<dbReference type="PANTHER" id="PTHR47977">
    <property type="entry name" value="RAS-RELATED PROTEIN RAB"/>
    <property type="match status" value="1"/>
</dbReference>
<dbReference type="PRINTS" id="PR00449">
    <property type="entry name" value="RASTRNSFRMNG"/>
</dbReference>
<comment type="similarity">
    <text evidence="1">Belongs to the small GTPase superfamily. Rab family.</text>
</comment>
<dbReference type="PROSITE" id="PS51421">
    <property type="entry name" value="RAS"/>
    <property type="match status" value="1"/>
</dbReference>
<evidence type="ECO:0000256" key="9">
    <source>
        <dbReference type="ARBA" id="ARBA00062504"/>
    </source>
</evidence>
<dbReference type="Gene3D" id="3.40.50.300">
    <property type="entry name" value="P-loop containing nucleotide triphosphate hydrolases"/>
    <property type="match status" value="1"/>
</dbReference>
<dbReference type="InterPro" id="IPR005225">
    <property type="entry name" value="Small_GTP-bd"/>
</dbReference>
<keyword evidence="7" id="KW-0636">Prenylation</keyword>
<dbReference type="InterPro" id="IPR001806">
    <property type="entry name" value="Small_GTPase"/>
</dbReference>
<evidence type="ECO:0000256" key="4">
    <source>
        <dbReference type="ARBA" id="ARBA00022927"/>
    </source>
</evidence>
<evidence type="ECO:0000256" key="7">
    <source>
        <dbReference type="ARBA" id="ARBA00023289"/>
    </source>
</evidence>
<dbReference type="SUPFAM" id="SSF52540">
    <property type="entry name" value="P-loop containing nucleoside triphosphate hydrolases"/>
    <property type="match status" value="1"/>
</dbReference>
<comment type="subunit">
    <text evidence="9">Interacts with the C-terminus of GC5, but not with GC3.</text>
</comment>
<protein>
    <recommendedName>
        <fullName evidence="11">Ras-related protein RABH1b</fullName>
    </recommendedName>
</protein>
<evidence type="ECO:0008006" key="11">
    <source>
        <dbReference type="Google" id="ProtNLM"/>
    </source>
</evidence>
<dbReference type="SMART" id="SM00174">
    <property type="entry name" value="RHO"/>
    <property type="match status" value="1"/>
</dbReference>
<evidence type="ECO:0000256" key="1">
    <source>
        <dbReference type="ARBA" id="ARBA00006270"/>
    </source>
</evidence>
<organism evidence="10">
    <name type="scientific">Fagus sylvatica</name>
    <name type="common">Beechnut</name>
    <dbReference type="NCBI Taxonomy" id="28930"/>
    <lineage>
        <taxon>Eukaryota</taxon>
        <taxon>Viridiplantae</taxon>
        <taxon>Streptophyta</taxon>
        <taxon>Embryophyta</taxon>
        <taxon>Tracheophyta</taxon>
        <taxon>Spermatophyta</taxon>
        <taxon>Magnoliopsida</taxon>
        <taxon>eudicotyledons</taxon>
        <taxon>Gunneridae</taxon>
        <taxon>Pentapetalae</taxon>
        <taxon>rosids</taxon>
        <taxon>fabids</taxon>
        <taxon>Fagales</taxon>
        <taxon>Fagaceae</taxon>
        <taxon>Fagus</taxon>
    </lineage>
</organism>
<dbReference type="CDD" id="cd01861">
    <property type="entry name" value="Rab6"/>
    <property type="match status" value="1"/>
</dbReference>
<dbReference type="InterPro" id="IPR050227">
    <property type="entry name" value="Rab"/>
</dbReference>
<dbReference type="InterPro" id="IPR027417">
    <property type="entry name" value="P-loop_NTPase"/>
</dbReference>
<dbReference type="GO" id="GO:0015031">
    <property type="term" value="P:protein transport"/>
    <property type="evidence" value="ECO:0007669"/>
    <property type="project" value="UniProtKB-KW"/>
</dbReference>
<dbReference type="GO" id="GO:0003924">
    <property type="term" value="F:GTPase activity"/>
    <property type="evidence" value="ECO:0007669"/>
    <property type="project" value="InterPro"/>
</dbReference>
<keyword evidence="4" id="KW-0653">Protein transport</keyword>
<comment type="subcellular location">
    <subcellularLocation>
        <location evidence="8">Golgi apparatus membrane</location>
        <topology evidence="8">Lipid-anchor</topology>
    </subcellularLocation>
</comment>
<evidence type="ECO:0000313" key="10">
    <source>
        <dbReference type="EMBL" id="SPD15333.1"/>
    </source>
</evidence>